<reference evidence="1" key="1">
    <citation type="submission" date="2022-10" db="EMBL/GenBank/DDBJ databases">
        <title>Culturing micro-colonial fungi from biological soil crusts in the Mojave desert and describing Neophaeococcomyces mojavensis, and introducing the new genera and species Taxawa tesnikishii.</title>
        <authorList>
            <person name="Kurbessoian T."/>
            <person name="Stajich J.E."/>
        </authorList>
    </citation>
    <scope>NUCLEOTIDE SEQUENCE</scope>
    <source>
        <strain evidence="1">JES_112</strain>
    </source>
</reference>
<name>A0ACC3ACV6_9EURO</name>
<organism evidence="1 2">
    <name type="scientific">Neophaeococcomyces mojaviensis</name>
    <dbReference type="NCBI Taxonomy" id="3383035"/>
    <lineage>
        <taxon>Eukaryota</taxon>
        <taxon>Fungi</taxon>
        <taxon>Dikarya</taxon>
        <taxon>Ascomycota</taxon>
        <taxon>Pezizomycotina</taxon>
        <taxon>Eurotiomycetes</taxon>
        <taxon>Chaetothyriomycetidae</taxon>
        <taxon>Chaetothyriales</taxon>
        <taxon>Chaetothyriales incertae sedis</taxon>
        <taxon>Neophaeococcomyces</taxon>
    </lineage>
</organism>
<dbReference type="Proteomes" id="UP001172386">
    <property type="component" value="Unassembled WGS sequence"/>
</dbReference>
<dbReference type="EMBL" id="JAPDRQ010000036">
    <property type="protein sequence ID" value="KAJ9659850.1"/>
    <property type="molecule type" value="Genomic_DNA"/>
</dbReference>
<accession>A0ACC3ACV6</accession>
<evidence type="ECO:0000313" key="2">
    <source>
        <dbReference type="Proteomes" id="UP001172386"/>
    </source>
</evidence>
<sequence length="608" mass="61987">MGSSTSQMLAIACLLSTVFSYVEFGTITGPASFEPTFTIVRPHQLPDDVYMRYESHYSHITAIAPSVTFLGNGTRETFWSMHYHHNPSRTKQGKGLFKRGVFSGDPPLPTCTPCGNTGGGSGNGTNGSPSCSVTDYTGVFRSGGFITSSAIGYCFNQGYTGPLLNGASTTSAGLPCCPVCYPPGVNTTGTFITGVFSSTTPTVSPGGSTNTITVTATATVPTTSTLTTLSIITVTPSVSTTGSPTVSTGFNTIIGCGTAHNGCGTVDGSGTVYLAPFGFPAVTSSGTVSGCAPTVIGCGTLIATTGTFTGTASITACGEGTGSATMIGSGTVWPAGFMDMISFVSSGTVTGSGRVKGCGVLIGSGTFTVSEPLTTTVTPSPTPTLNVYISYCPPDPMGQNPLMRLAGNFSSTSPTSPKIVEAVGIDGNGSAAYPGVSTQNRYLQDALLNGSGNFTYLNGTNSSLANPLCHICPEDSGICCPLYTDCGADGHCPWTALEGSGYARFGVNLVDVRNSSSNLGMQELPVGVGNEIGNARLRAPGLPGPKGKSDSSDVGGSVDGVRGAEDEVGLTEAQEMRKRLAGLGSNGQGALHEHVRRHVRGRDHVHGH</sequence>
<protein>
    <submittedName>
        <fullName evidence="1">Uncharacterized protein</fullName>
    </submittedName>
</protein>
<proteinExistence type="predicted"/>
<comment type="caution">
    <text evidence="1">The sequence shown here is derived from an EMBL/GenBank/DDBJ whole genome shotgun (WGS) entry which is preliminary data.</text>
</comment>
<gene>
    <name evidence="1" type="ORF">H2198_002919</name>
</gene>
<keyword evidence="2" id="KW-1185">Reference proteome</keyword>
<evidence type="ECO:0000313" key="1">
    <source>
        <dbReference type="EMBL" id="KAJ9659850.1"/>
    </source>
</evidence>